<comment type="similarity">
    <text evidence="1">Belongs to the R-transferase family.</text>
</comment>
<dbReference type="GO" id="GO:0005737">
    <property type="term" value="C:cytoplasm"/>
    <property type="evidence" value="ECO:0007669"/>
    <property type="project" value="TreeGrafter"/>
</dbReference>
<dbReference type="SUPFAM" id="SSF55729">
    <property type="entry name" value="Acyl-CoA N-acyltransferases (Nat)"/>
    <property type="match status" value="1"/>
</dbReference>
<feature type="region of interest" description="Disordered" evidence="5">
    <location>
        <begin position="157"/>
        <end position="190"/>
    </location>
</feature>
<feature type="compositionally biased region" description="Basic and acidic residues" evidence="5">
    <location>
        <begin position="160"/>
        <end position="178"/>
    </location>
</feature>
<dbReference type="InterPro" id="IPR007472">
    <property type="entry name" value="N-end_Aminoacyl_Trfase_C"/>
</dbReference>
<feature type="domain" description="N-end rule aminoacyl transferase C-terminal" evidence="7">
    <location>
        <begin position="208"/>
        <end position="373"/>
    </location>
</feature>
<dbReference type="HOGENOM" id="CLU_020349_2_1_1"/>
<dbReference type="GO" id="GO:0004057">
    <property type="term" value="F:arginyl-tRNA--protein transferase activity"/>
    <property type="evidence" value="ECO:0007669"/>
    <property type="project" value="UniProtKB-EC"/>
</dbReference>
<feature type="domain" description="N-end aminoacyl transferase N-terminal" evidence="6">
    <location>
        <begin position="32"/>
        <end position="111"/>
    </location>
</feature>
<dbReference type="GeneID" id="19318783"/>
<evidence type="ECO:0000313" key="9">
    <source>
        <dbReference type="Proteomes" id="UP000053664"/>
    </source>
</evidence>
<evidence type="ECO:0000256" key="3">
    <source>
        <dbReference type="ARBA" id="ARBA00022679"/>
    </source>
</evidence>
<evidence type="ECO:0000256" key="2">
    <source>
        <dbReference type="ARBA" id="ARBA00012025"/>
    </source>
</evidence>
<dbReference type="Pfam" id="PF04377">
    <property type="entry name" value="ATE_C"/>
    <property type="match status" value="1"/>
</dbReference>
<dbReference type="KEGG" id="pfp:PFL1_04682"/>
<sequence length="558" mass="62430">MATHSSNDSSGSSNTARSRYLSIISPVAYSASSCGYCPPPSSGRRSAAKTSQHYGIWAHRISPHYYQRLIDAGWRRSGDYIYKPDLDRTCCPQIPIRLDAATFAPAKRHKRALTNLLFHVRGNSTKPARWKGRWSRGRDWHLQRRWDLVEWSPHPVTTVDKGKQRQHSDDHNDNHDNTSQDAAWANTVAGPKTKRLETTLRLSSSTDEKYRLFRRYQSRVHGEPDDKISSRKGWERFLVDTSLIPVWPASGKMLDDRQEARWRAGELADPYDPDQPIPYGCYHQEYRLDGQLIAVGVLDVLPACISSVYLFYDPDFDHLELGKISALREIGLTRQLSRKPGMESIRHYYLGFYIHNCQKMRYKAEYRPCELLDCAADEWRAFSDIRPALDAGVHHSFEKWQARSGAPAVPSHTAADAAQRSSNDSSSVEGDEQAGKENGDDDDGDGEEEEERRIPTEPAPPPGMLDPTEMLDGLRTLASSRGGNPASAAASSGSLEVLGRALTLNASRQFEGIQPLLMSTFARAYLETGQSKEMVQAVECLAALGGDEDLCGSCVLFL</sequence>
<feature type="compositionally biased region" description="Acidic residues" evidence="5">
    <location>
        <begin position="439"/>
        <end position="450"/>
    </location>
</feature>
<accession>A0A061H5P6</accession>
<keyword evidence="4" id="KW-0012">Acyltransferase</keyword>
<dbReference type="InterPro" id="IPR016181">
    <property type="entry name" value="Acyl_CoA_acyltransferase"/>
</dbReference>
<reference evidence="8 9" key="1">
    <citation type="journal article" date="2013" name="Plant Cell">
        <title>The transition from a phytopathogenic smut ancestor to an anamorphic biocontrol agent deciphered by comparative whole-genome analysis.</title>
        <authorList>
            <person name="Lefebvre F."/>
            <person name="Joly D.L."/>
            <person name="Labbe C."/>
            <person name="Teichmann B."/>
            <person name="Linning R."/>
            <person name="Belzile F."/>
            <person name="Bakkeren G."/>
            <person name="Belanger R.R."/>
        </authorList>
    </citation>
    <scope>NUCLEOTIDE SEQUENCE [LARGE SCALE GENOMIC DNA]</scope>
    <source>
        <strain evidence="8 9">PF-1</strain>
    </source>
</reference>
<evidence type="ECO:0000313" key="8">
    <source>
        <dbReference type="EMBL" id="EPQ27938.1"/>
    </source>
</evidence>
<dbReference type="InterPro" id="IPR007471">
    <property type="entry name" value="N-end_Aminoacyl_Trfase_N"/>
</dbReference>
<dbReference type="eggNOG" id="KOG1193">
    <property type="taxonomic scope" value="Eukaryota"/>
</dbReference>
<evidence type="ECO:0000256" key="4">
    <source>
        <dbReference type="ARBA" id="ARBA00023315"/>
    </source>
</evidence>
<keyword evidence="3" id="KW-0808">Transferase</keyword>
<dbReference type="Proteomes" id="UP000053664">
    <property type="component" value="Unassembled WGS sequence"/>
</dbReference>
<dbReference type="OrthoDB" id="74183at2759"/>
<evidence type="ECO:0000256" key="5">
    <source>
        <dbReference type="SAM" id="MobiDB-lite"/>
    </source>
</evidence>
<dbReference type="EMBL" id="KE361637">
    <property type="protein sequence ID" value="EPQ27938.1"/>
    <property type="molecule type" value="Genomic_DNA"/>
</dbReference>
<name>A0A061H5P6_9BASI</name>
<organism evidence="8 9">
    <name type="scientific">Pseudozyma flocculosa PF-1</name>
    <dbReference type="NCBI Taxonomy" id="1277687"/>
    <lineage>
        <taxon>Eukaryota</taxon>
        <taxon>Fungi</taxon>
        <taxon>Dikarya</taxon>
        <taxon>Basidiomycota</taxon>
        <taxon>Ustilaginomycotina</taxon>
        <taxon>Ustilaginomycetes</taxon>
        <taxon>Ustilaginales</taxon>
        <taxon>Ustilaginaceae</taxon>
        <taxon>Pseudozyma</taxon>
    </lineage>
</organism>
<protein>
    <recommendedName>
        <fullName evidence="2">arginyltransferase</fullName>
        <ecNumber evidence="2">2.3.2.8</ecNumber>
    </recommendedName>
</protein>
<dbReference type="InterPro" id="IPR030700">
    <property type="entry name" value="N-end_Aminoacyl_Trfase"/>
</dbReference>
<evidence type="ECO:0000259" key="6">
    <source>
        <dbReference type="Pfam" id="PF04376"/>
    </source>
</evidence>
<evidence type="ECO:0000256" key="1">
    <source>
        <dbReference type="ARBA" id="ARBA00009991"/>
    </source>
</evidence>
<feature type="compositionally biased region" description="Polar residues" evidence="5">
    <location>
        <begin position="419"/>
        <end position="428"/>
    </location>
</feature>
<dbReference type="Pfam" id="PF04376">
    <property type="entry name" value="ATE_N"/>
    <property type="match status" value="1"/>
</dbReference>
<gene>
    <name evidence="8" type="ORF">PFL1_04682</name>
</gene>
<proteinExistence type="inferred from homology"/>
<feature type="region of interest" description="Disordered" evidence="5">
    <location>
        <begin position="403"/>
        <end position="469"/>
    </location>
</feature>
<dbReference type="PANTHER" id="PTHR21367:SF1">
    <property type="entry name" value="ARGINYL-TRNA--PROTEIN TRANSFERASE 1"/>
    <property type="match status" value="1"/>
</dbReference>
<dbReference type="AlphaFoldDB" id="A0A061H5P6"/>
<dbReference type="EC" id="2.3.2.8" evidence="2"/>
<dbReference type="RefSeq" id="XP_007880399.1">
    <property type="nucleotide sequence ID" value="XM_007882208.1"/>
</dbReference>
<evidence type="ECO:0000259" key="7">
    <source>
        <dbReference type="Pfam" id="PF04377"/>
    </source>
</evidence>
<dbReference type="PANTHER" id="PTHR21367">
    <property type="entry name" value="ARGININE-TRNA-PROTEIN TRANSFERASE 1"/>
    <property type="match status" value="1"/>
</dbReference>